<feature type="domain" description="Glycoside hydrolase family 42 N-terminal" evidence="3">
    <location>
        <begin position="49"/>
        <end position="198"/>
    </location>
</feature>
<dbReference type="Proteomes" id="UP001303115">
    <property type="component" value="Unassembled WGS sequence"/>
</dbReference>
<accession>A0AAN6PAA7</accession>
<keyword evidence="1 5" id="KW-0378">Hydrolase</keyword>
<evidence type="ECO:0000313" key="5">
    <source>
        <dbReference type="EMBL" id="KAK4033143.1"/>
    </source>
</evidence>
<dbReference type="AlphaFoldDB" id="A0AAN6PAA7"/>
<feature type="domain" description="DUF5597" evidence="4">
    <location>
        <begin position="401"/>
        <end position="537"/>
    </location>
</feature>
<dbReference type="InterPro" id="IPR040719">
    <property type="entry name" value="DUF5597"/>
</dbReference>
<keyword evidence="2" id="KW-0326">Glycosidase</keyword>
<dbReference type="Gene3D" id="3.20.20.80">
    <property type="entry name" value="Glycosidases"/>
    <property type="match status" value="1"/>
</dbReference>
<evidence type="ECO:0000256" key="1">
    <source>
        <dbReference type="ARBA" id="ARBA00022801"/>
    </source>
</evidence>
<protein>
    <submittedName>
        <fullName evidence="5">Glycoside hydrolase superfamily</fullName>
    </submittedName>
</protein>
<reference evidence="6" key="1">
    <citation type="journal article" date="2023" name="Mol. Phylogenet. Evol.">
        <title>Genome-scale phylogeny and comparative genomics of the fungal order Sordariales.</title>
        <authorList>
            <person name="Hensen N."/>
            <person name="Bonometti L."/>
            <person name="Westerberg I."/>
            <person name="Brannstrom I.O."/>
            <person name="Guillou S."/>
            <person name="Cros-Aarteil S."/>
            <person name="Calhoun S."/>
            <person name="Haridas S."/>
            <person name="Kuo A."/>
            <person name="Mondo S."/>
            <person name="Pangilinan J."/>
            <person name="Riley R."/>
            <person name="LaButti K."/>
            <person name="Andreopoulos B."/>
            <person name="Lipzen A."/>
            <person name="Chen C."/>
            <person name="Yan M."/>
            <person name="Daum C."/>
            <person name="Ng V."/>
            <person name="Clum A."/>
            <person name="Steindorff A."/>
            <person name="Ohm R.A."/>
            <person name="Martin F."/>
            <person name="Silar P."/>
            <person name="Natvig D.O."/>
            <person name="Lalanne C."/>
            <person name="Gautier V."/>
            <person name="Ament-Velasquez S.L."/>
            <person name="Kruys A."/>
            <person name="Hutchinson M.I."/>
            <person name="Powell A.J."/>
            <person name="Barry K."/>
            <person name="Miller A.N."/>
            <person name="Grigoriev I.V."/>
            <person name="Debuchy R."/>
            <person name="Gladieux P."/>
            <person name="Hiltunen Thoren M."/>
            <person name="Johannesson H."/>
        </authorList>
    </citation>
    <scope>NUCLEOTIDE SEQUENCE [LARGE SCALE GENOMIC DNA]</scope>
    <source>
        <strain evidence="6">CBS 284.82</strain>
    </source>
</reference>
<proteinExistence type="predicted"/>
<dbReference type="InterPro" id="IPR017853">
    <property type="entry name" value="GH"/>
</dbReference>
<keyword evidence="6" id="KW-1185">Reference proteome</keyword>
<sequence length="572" mass="63393">MEASIDIPHLVDTKRSKQLIVKGKPFLMRAGELQNSSLTSPEYMAPVWQKMADTNINTLLGCVTWEMIEPEEDRFDFSVLDEIILAARSHSMHLVLLWFGSFKNGLSTYVPAWVKTDTKRFPRAKLRKAGGRLETADVLSLFSPEGRKADAKAFGQLMQHLRDFDASHSTVLMVQVENESGLLGDSRDGSSMADKVFHGAVPAEFVEFLSSNWDRLHPDMRHHNLARFNPQQQQQQPSTGGSGSWESVFGVGPRTDELFMAFHYALYVNEIAAAGKKTYAIPHYTNVWMNYAGEDTENDFPVVVGGGGIPGDYPSGGPVSNVLDVWMRFAPELDFIGPDIYLTDYSRSCAKYRHNGQPLFVPEQRRDEYGARRIWIAYGTHAAIGVAPFGVDTVEPSESAFTKHYALLKSVSAIVLEAQCRPGASVGFCFDELPDGALPDRLNNDVVRWASGDFELIIERSHVFGKPGPGAGMVIHRGNGKFLLIGWGFQVRAESVAQGSTFTGILEFQEKAVEDEETGRLRTVRVLNGDETRSGKFAVMPNEDPDYGGFPISVTIPARTMIAEVSFYSVTD</sequence>
<dbReference type="GO" id="GO:0009341">
    <property type="term" value="C:beta-galactosidase complex"/>
    <property type="evidence" value="ECO:0007669"/>
    <property type="project" value="InterPro"/>
</dbReference>
<gene>
    <name evidence="5" type="ORF">C8A01DRAFT_19876</name>
</gene>
<evidence type="ECO:0000259" key="3">
    <source>
        <dbReference type="Pfam" id="PF02449"/>
    </source>
</evidence>
<dbReference type="GO" id="GO:0005975">
    <property type="term" value="P:carbohydrate metabolic process"/>
    <property type="evidence" value="ECO:0007669"/>
    <property type="project" value="InterPro"/>
</dbReference>
<dbReference type="GO" id="GO:0004565">
    <property type="term" value="F:beta-galactosidase activity"/>
    <property type="evidence" value="ECO:0007669"/>
    <property type="project" value="InterPro"/>
</dbReference>
<dbReference type="EMBL" id="MU854549">
    <property type="protein sequence ID" value="KAK4033143.1"/>
    <property type="molecule type" value="Genomic_DNA"/>
</dbReference>
<comment type="caution">
    <text evidence="5">The sequence shown here is derived from an EMBL/GenBank/DDBJ whole genome shotgun (WGS) entry which is preliminary data.</text>
</comment>
<evidence type="ECO:0000256" key="2">
    <source>
        <dbReference type="ARBA" id="ARBA00023295"/>
    </source>
</evidence>
<name>A0AAN6PAA7_9PEZI</name>
<dbReference type="FunFam" id="3.20.20.80:FF:000135">
    <property type="entry name" value="Beta-galactosidase, putative, bgl35A"/>
    <property type="match status" value="1"/>
</dbReference>
<organism evidence="5 6">
    <name type="scientific">Parachaetomium inaequale</name>
    <dbReference type="NCBI Taxonomy" id="2588326"/>
    <lineage>
        <taxon>Eukaryota</taxon>
        <taxon>Fungi</taxon>
        <taxon>Dikarya</taxon>
        <taxon>Ascomycota</taxon>
        <taxon>Pezizomycotina</taxon>
        <taxon>Sordariomycetes</taxon>
        <taxon>Sordariomycetidae</taxon>
        <taxon>Sordariales</taxon>
        <taxon>Chaetomiaceae</taxon>
        <taxon>Parachaetomium</taxon>
    </lineage>
</organism>
<evidence type="ECO:0000259" key="4">
    <source>
        <dbReference type="Pfam" id="PF18120"/>
    </source>
</evidence>
<dbReference type="Pfam" id="PF02449">
    <property type="entry name" value="Glyco_hydro_42"/>
    <property type="match status" value="1"/>
</dbReference>
<dbReference type="Pfam" id="PF18120">
    <property type="entry name" value="DUF5597"/>
    <property type="match status" value="1"/>
</dbReference>
<dbReference type="InterPro" id="IPR013529">
    <property type="entry name" value="Glyco_hydro_42_N"/>
</dbReference>
<evidence type="ECO:0000313" key="6">
    <source>
        <dbReference type="Proteomes" id="UP001303115"/>
    </source>
</evidence>
<dbReference type="Gene3D" id="2.60.220.20">
    <property type="entry name" value="putative beta-Galactosidase from caulobacter crescentus"/>
    <property type="match status" value="1"/>
</dbReference>
<dbReference type="SUPFAM" id="SSF51445">
    <property type="entry name" value="(Trans)glycosidases"/>
    <property type="match status" value="1"/>
</dbReference>